<dbReference type="PANTHER" id="PTHR12124:SF47">
    <property type="entry name" value="EXOSOME COMPONENT 10"/>
    <property type="match status" value="1"/>
</dbReference>
<dbReference type="RefSeq" id="XP_023937785.1">
    <property type="nucleotide sequence ID" value="XM_024082017.2"/>
</dbReference>
<keyword evidence="3" id="KW-0540">Nuclease</keyword>
<evidence type="ECO:0000256" key="9">
    <source>
        <dbReference type="SAM" id="MobiDB-lite"/>
    </source>
</evidence>
<dbReference type="InterPro" id="IPR036397">
    <property type="entry name" value="RNaseH_sf"/>
</dbReference>
<dbReference type="GO" id="GO:0000175">
    <property type="term" value="F:3'-5'-RNA exonuclease activity"/>
    <property type="evidence" value="ECO:0007669"/>
    <property type="project" value="InterPro"/>
</dbReference>
<dbReference type="Gene3D" id="1.10.150.80">
    <property type="entry name" value="HRDC domain"/>
    <property type="match status" value="1"/>
</dbReference>
<dbReference type="GO" id="GO:0003727">
    <property type="term" value="F:single-stranded RNA binding"/>
    <property type="evidence" value="ECO:0007669"/>
    <property type="project" value="TreeGrafter"/>
</dbReference>
<evidence type="ECO:0000259" key="10">
    <source>
        <dbReference type="PROSITE" id="PS50967"/>
    </source>
</evidence>
<gene>
    <name evidence="12" type="primary">LOC112045724</name>
</gene>
<dbReference type="GO" id="GO:0071037">
    <property type="term" value="P:nuclear polyadenylation-dependent snRNA catabolic process"/>
    <property type="evidence" value="ECO:0007669"/>
    <property type="project" value="TreeGrafter"/>
</dbReference>
<dbReference type="InterPro" id="IPR010997">
    <property type="entry name" value="HRDC-like_sf"/>
</dbReference>
<dbReference type="InterPro" id="IPR002562">
    <property type="entry name" value="3'-5'_exonuclease_dom"/>
</dbReference>
<dbReference type="GO" id="GO:0000467">
    <property type="term" value="P:exonucleolytic trimming to generate mature 3'-end of 5.8S rRNA from tricistronic rRNA transcript (SSU-rRNA, 5.8S rRNA, LSU-rRNA)"/>
    <property type="evidence" value="ECO:0007669"/>
    <property type="project" value="InterPro"/>
</dbReference>
<dbReference type="Pfam" id="PF00570">
    <property type="entry name" value="HRDC"/>
    <property type="match status" value="1"/>
</dbReference>
<dbReference type="GO" id="GO:0071039">
    <property type="term" value="P:nuclear polyadenylation-dependent CUT catabolic process"/>
    <property type="evidence" value="ECO:0007669"/>
    <property type="project" value="TreeGrafter"/>
</dbReference>
<feature type="domain" description="HRDC" evidence="10">
    <location>
        <begin position="443"/>
        <end position="523"/>
    </location>
</feature>
<dbReference type="PROSITE" id="PS50967">
    <property type="entry name" value="HRDC"/>
    <property type="match status" value="1"/>
</dbReference>
<evidence type="ECO:0000313" key="11">
    <source>
        <dbReference type="Proteomes" id="UP001652582"/>
    </source>
</evidence>
<dbReference type="InterPro" id="IPR002121">
    <property type="entry name" value="HRDC_dom"/>
</dbReference>
<dbReference type="GO" id="GO:0000176">
    <property type="term" value="C:nuclear exosome (RNase complex)"/>
    <property type="evidence" value="ECO:0007669"/>
    <property type="project" value="TreeGrafter"/>
</dbReference>
<dbReference type="AlphaFoldDB" id="A0A6J1MQ89"/>
<keyword evidence="7" id="KW-0539">Nucleus</keyword>
<feature type="region of interest" description="Disordered" evidence="9">
    <location>
        <begin position="633"/>
        <end position="723"/>
    </location>
</feature>
<comment type="subcellular location">
    <subcellularLocation>
        <location evidence="1">Nucleus</location>
    </subcellularLocation>
</comment>
<accession>A0A6J1MQ89</accession>
<reference evidence="12" key="1">
    <citation type="submission" date="2025-08" db="UniProtKB">
        <authorList>
            <consortium name="RefSeq"/>
        </authorList>
    </citation>
    <scope>IDENTIFICATION</scope>
</reference>
<dbReference type="InterPro" id="IPR045092">
    <property type="entry name" value="Rrp6-like"/>
</dbReference>
<dbReference type="Proteomes" id="UP001652582">
    <property type="component" value="Chromosome Z"/>
</dbReference>
<dbReference type="GO" id="GO:0000166">
    <property type="term" value="F:nucleotide binding"/>
    <property type="evidence" value="ECO:0007669"/>
    <property type="project" value="InterPro"/>
</dbReference>
<dbReference type="GO" id="GO:0071044">
    <property type="term" value="P:histone mRNA catabolic process"/>
    <property type="evidence" value="ECO:0007669"/>
    <property type="project" value="TreeGrafter"/>
</dbReference>
<dbReference type="CDD" id="cd06147">
    <property type="entry name" value="Rrp6p_like_exo"/>
    <property type="match status" value="1"/>
</dbReference>
<evidence type="ECO:0000256" key="2">
    <source>
        <dbReference type="ARBA" id="ARBA00022552"/>
    </source>
</evidence>
<dbReference type="Gene3D" id="3.30.420.10">
    <property type="entry name" value="Ribonuclease H-like superfamily/Ribonuclease H"/>
    <property type="match status" value="1"/>
</dbReference>
<sequence length="723" mass="82841">MSESENLEEAQEYKPEQVEASCEEAMNTMSGTIRRANKIPNSKKISNIKKKKKLQDFTENVVKTLTNMMKIEQTAVTLKVDDPEFIMERLIDANDRILDRIHSNIDCFDKGIKPKNLAETSARGGLSNPIVTTIKVGATTYTGGKNIVAPQIFFKDKVDNSATPFVPKITHKPHSLRPLALEPQYNDCGEVIGYKHPYEYELTVTQPKLSWLKPEPGDIELPLPLESTSLTFVDNVAQLHELLAHLHTVDELAIDLEHHHTRSFLGFTCLIQITTDRDYVIDALALRSELHILNEIFTNPDILKILHGAGNDILWLQRDFGVYIVNMFDTHQASVVLSLPKRSLGALLTHYCGVTTDKSYQLADWRLRPLPDSMLRYARIDTHYLPYIWRRMRRDLIQADKGQTKLLENVFQASKKICLSVYRKPLVQHNDPILMICRNRKYNFQQMSAVRLLHEWRFEQGRERDDNPNFLLPNNMLLSLCEHLPKDKEAICALCSPVSPFIKENIMTIHQTIMHCRRLTNNNVAIPSTSIASTPVVGPIVEALYSDYNVHEKYNPNTKADSATTVKQEENTGKEIVPELLIFLEDKGPPCRKLKIKCAWDHFLSPYERYRNYCDYIQVQEIKTEPKIIVKRNDRVPDTKLPPPSSSAENAKIKHTNEQKNETTSPVTEITHKFHVPKVRKEVNKEASTSSGNSFNRASSNPYRNASYAKYYAGNQKKNKRKK</sequence>
<dbReference type="GeneID" id="112045724"/>
<dbReference type="InterPro" id="IPR044876">
    <property type="entry name" value="HRDC_dom_sf"/>
</dbReference>
<keyword evidence="5" id="KW-0271">Exosome</keyword>
<evidence type="ECO:0000256" key="8">
    <source>
        <dbReference type="ARBA" id="ARBA00043957"/>
    </source>
</evidence>
<comment type="similarity">
    <text evidence="8">Belongs to the exosome component 10/RRP6 family.</text>
</comment>
<evidence type="ECO:0000256" key="4">
    <source>
        <dbReference type="ARBA" id="ARBA00022801"/>
    </source>
</evidence>
<feature type="compositionally biased region" description="Acidic residues" evidence="9">
    <location>
        <begin position="1"/>
        <end position="10"/>
    </location>
</feature>
<dbReference type="GO" id="GO:0071040">
    <property type="term" value="P:nuclear polyadenylation-dependent antisense transcript catabolic process"/>
    <property type="evidence" value="ECO:0007669"/>
    <property type="project" value="TreeGrafter"/>
</dbReference>
<keyword evidence="2" id="KW-0698">rRNA processing</keyword>
<evidence type="ECO:0000313" key="12">
    <source>
        <dbReference type="RefSeq" id="XP_023937785.1"/>
    </source>
</evidence>
<name>A0A6J1MQ89_BICAN</name>
<keyword evidence="6" id="KW-0269">Exonuclease</keyword>
<dbReference type="CTD" id="41798"/>
<dbReference type="FunFam" id="3.30.420.10:FF:000059">
    <property type="entry name" value="Exosome complex exonuclease Rrp6"/>
    <property type="match status" value="1"/>
</dbReference>
<dbReference type="GO" id="GO:0071051">
    <property type="term" value="P:poly(A)-dependent snoRNA 3'-end processing"/>
    <property type="evidence" value="ECO:0007669"/>
    <property type="project" value="TreeGrafter"/>
</dbReference>
<dbReference type="SUPFAM" id="SSF53098">
    <property type="entry name" value="Ribonuclease H-like"/>
    <property type="match status" value="1"/>
</dbReference>
<dbReference type="GO" id="GO:0071035">
    <property type="term" value="P:nuclear polyadenylation-dependent rRNA catabolic process"/>
    <property type="evidence" value="ECO:0007669"/>
    <property type="project" value="TreeGrafter"/>
</dbReference>
<keyword evidence="11" id="KW-1185">Reference proteome</keyword>
<feature type="compositionally biased region" description="Polar residues" evidence="9">
    <location>
        <begin position="686"/>
        <end position="704"/>
    </location>
</feature>
<organism evidence="11 12">
    <name type="scientific">Bicyclus anynana</name>
    <name type="common">Squinting bush brown butterfly</name>
    <dbReference type="NCBI Taxonomy" id="110368"/>
    <lineage>
        <taxon>Eukaryota</taxon>
        <taxon>Metazoa</taxon>
        <taxon>Ecdysozoa</taxon>
        <taxon>Arthropoda</taxon>
        <taxon>Hexapoda</taxon>
        <taxon>Insecta</taxon>
        <taxon>Pterygota</taxon>
        <taxon>Neoptera</taxon>
        <taxon>Endopterygota</taxon>
        <taxon>Lepidoptera</taxon>
        <taxon>Glossata</taxon>
        <taxon>Ditrysia</taxon>
        <taxon>Papilionoidea</taxon>
        <taxon>Nymphalidae</taxon>
        <taxon>Satyrinae</taxon>
        <taxon>Satyrini</taxon>
        <taxon>Mycalesina</taxon>
        <taxon>Bicyclus</taxon>
    </lineage>
</organism>
<feature type="compositionally biased region" description="Basic and acidic residues" evidence="9">
    <location>
        <begin position="651"/>
        <end position="661"/>
    </location>
</feature>
<dbReference type="InterPro" id="IPR012337">
    <property type="entry name" value="RNaseH-like_sf"/>
</dbReference>
<feature type="region of interest" description="Disordered" evidence="9">
    <location>
        <begin position="1"/>
        <end position="21"/>
    </location>
</feature>
<protein>
    <submittedName>
        <fullName evidence="12">Exosome component 10</fullName>
    </submittedName>
</protein>
<evidence type="ECO:0000256" key="1">
    <source>
        <dbReference type="ARBA" id="ARBA00004123"/>
    </source>
</evidence>
<evidence type="ECO:0000256" key="6">
    <source>
        <dbReference type="ARBA" id="ARBA00022839"/>
    </source>
</evidence>
<dbReference type="SMART" id="SM00474">
    <property type="entry name" value="35EXOc"/>
    <property type="match status" value="1"/>
</dbReference>
<evidence type="ECO:0000256" key="5">
    <source>
        <dbReference type="ARBA" id="ARBA00022835"/>
    </source>
</evidence>
<dbReference type="GO" id="GO:0071036">
    <property type="term" value="P:nuclear polyadenylation-dependent snoRNA catabolic process"/>
    <property type="evidence" value="ECO:0007669"/>
    <property type="project" value="TreeGrafter"/>
</dbReference>
<dbReference type="SMART" id="SM00341">
    <property type="entry name" value="HRDC"/>
    <property type="match status" value="1"/>
</dbReference>
<dbReference type="OrthoDB" id="2250022at2759"/>
<dbReference type="PANTHER" id="PTHR12124">
    <property type="entry name" value="POLYMYOSITIS/SCLERODERMA AUTOANTIGEN-RELATED"/>
    <property type="match status" value="1"/>
</dbReference>
<dbReference type="GO" id="GO:0005730">
    <property type="term" value="C:nucleolus"/>
    <property type="evidence" value="ECO:0007669"/>
    <property type="project" value="TreeGrafter"/>
</dbReference>
<keyword evidence="4" id="KW-0378">Hydrolase</keyword>
<dbReference type="GO" id="GO:0071038">
    <property type="term" value="P:TRAMP-dependent tRNA surveillance pathway"/>
    <property type="evidence" value="ECO:0007669"/>
    <property type="project" value="TreeGrafter"/>
</dbReference>
<dbReference type="Pfam" id="PF01612">
    <property type="entry name" value="DNA_pol_A_exo1"/>
    <property type="match status" value="1"/>
</dbReference>
<proteinExistence type="inferred from homology"/>
<evidence type="ECO:0000256" key="3">
    <source>
        <dbReference type="ARBA" id="ARBA00022722"/>
    </source>
</evidence>
<evidence type="ECO:0000256" key="7">
    <source>
        <dbReference type="ARBA" id="ARBA00023242"/>
    </source>
</evidence>
<dbReference type="InterPro" id="IPR049559">
    <property type="entry name" value="Rrp6p-like_exo"/>
</dbReference>
<dbReference type="KEGG" id="bany:112045724"/>
<dbReference type="SUPFAM" id="SSF47819">
    <property type="entry name" value="HRDC-like"/>
    <property type="match status" value="1"/>
</dbReference>